<protein>
    <submittedName>
        <fullName evidence="1">Uncharacterized protein</fullName>
    </submittedName>
</protein>
<dbReference type="EMBL" id="CAJEWN010000151">
    <property type="protein sequence ID" value="CAD2169301.1"/>
    <property type="molecule type" value="Genomic_DNA"/>
</dbReference>
<gene>
    <name evidence="1" type="ORF">MENT_LOCUS20634</name>
</gene>
<proteinExistence type="predicted"/>
<reference evidence="1 2" key="1">
    <citation type="submission" date="2020-08" db="EMBL/GenBank/DDBJ databases">
        <authorList>
            <person name="Koutsovoulos G."/>
            <person name="Danchin GJ E."/>
        </authorList>
    </citation>
    <scope>NUCLEOTIDE SEQUENCE [LARGE SCALE GENOMIC DNA]</scope>
</reference>
<name>A0A6V7V2R8_MELEN</name>
<comment type="caution">
    <text evidence="1">The sequence shown here is derived from an EMBL/GenBank/DDBJ whole genome shotgun (WGS) entry which is preliminary data.</text>
</comment>
<sequence>MTQFLQNFSSKHQLFAAVAEWLHLPLIPLDDVPSTSESFLPVPIPYVLSHEFWFDCFALPLINEIGLELDSQAREGRLQCILISVNEIISRVSDGYCCRDRMVEFEEAFKNLIRCSERPISEDVRRLSQRAFARLLNLFEPIAQMLLLFHLFELVLAKNEIPLSEEVYEPQVLALLIDTYRQKCFSQGTDDDKCLFQSQLECFYKKFESIVYEDPFIAVNFYTSILLLINAQATHRAQISLLSSDALKFIQKIRVQVRDWMDLQKQRKLMGNNSKGFDGLKNGNLVEILEEKQREECENHNKASLEMLTFQLDEAEKKVMETILKK</sequence>
<dbReference type="Proteomes" id="UP000580250">
    <property type="component" value="Unassembled WGS sequence"/>
</dbReference>
<evidence type="ECO:0000313" key="1">
    <source>
        <dbReference type="EMBL" id="CAD2169301.1"/>
    </source>
</evidence>
<organism evidence="1 2">
    <name type="scientific">Meloidogyne enterolobii</name>
    <name type="common">Root-knot nematode worm</name>
    <name type="synonym">Meloidogyne mayaguensis</name>
    <dbReference type="NCBI Taxonomy" id="390850"/>
    <lineage>
        <taxon>Eukaryota</taxon>
        <taxon>Metazoa</taxon>
        <taxon>Ecdysozoa</taxon>
        <taxon>Nematoda</taxon>
        <taxon>Chromadorea</taxon>
        <taxon>Rhabditida</taxon>
        <taxon>Tylenchina</taxon>
        <taxon>Tylenchomorpha</taxon>
        <taxon>Tylenchoidea</taxon>
        <taxon>Meloidogynidae</taxon>
        <taxon>Meloidogyninae</taxon>
        <taxon>Meloidogyne</taxon>
    </lineage>
</organism>
<accession>A0A6V7V2R8</accession>
<dbReference type="AlphaFoldDB" id="A0A6V7V2R8"/>
<evidence type="ECO:0000313" key="2">
    <source>
        <dbReference type="Proteomes" id="UP000580250"/>
    </source>
</evidence>